<proteinExistence type="inferred from homology"/>
<dbReference type="NCBIfam" id="NF005978">
    <property type="entry name" value="PRK08071.1"/>
    <property type="match status" value="1"/>
</dbReference>
<evidence type="ECO:0000256" key="4">
    <source>
        <dbReference type="ARBA" id="ARBA00012173"/>
    </source>
</evidence>
<sequence length="530" mass="58923">MKNSDVIIIGSGIAAMQLAHNLSSSLFVRLITKSTLSNSNSYFAQGGIAAAVSSDDNYRLHYQDTIEAGEDFHTNEKVLDLVKEAPNLINRLINSGVQFDSDEHGTILLGKEGAHCRNRILHCGGDATGKYLMDHFLKKVPKNINMIENEFVYELIIHPNVNKCIGVKTRNSKGEANIYFASHIILAVGGVGGLYAYTSNASSVAGDGVALAYMAGAKLTDLEFIQFHPTLLTINGKACGLVSEAVRGMGAVLINDANEPIMAGKHPLNDLAPRHIVAQEIYFERSKGNEVYLDIHMIKHFKEKFPTITAMCENYQIDLSKGKIPVAPGCHFFMGGIVIDEVGRTSINGLYAIGETAWSGVHGANRLASNSLLEGLYYGEKLASYLNEQTNNNVDHSLHIQINNQTKKRKVHLPNKLELQNKLMDCAGIIRSKMKLEELKIWLGNYEIIKHKNLHLDQFETEDIQMIFMLITAKLITEAALLRTESRGGHIREDFPLKDPEWARKHIFHTKHSTEVRSNAHEYSQIKIHA</sequence>
<dbReference type="RefSeq" id="WP_202779913.1">
    <property type="nucleotide sequence ID" value="NZ_CP065425.1"/>
</dbReference>
<feature type="domain" description="FAD-dependent oxidoreductase 2 FAD-binding" evidence="13">
    <location>
        <begin position="5"/>
        <end position="372"/>
    </location>
</feature>
<keyword evidence="7 12" id="KW-0662">Pyridine nucleotide biosynthesis</keyword>
<dbReference type="EMBL" id="CP065425">
    <property type="protein sequence ID" value="QQZ10734.1"/>
    <property type="molecule type" value="Genomic_DNA"/>
</dbReference>
<dbReference type="Gene3D" id="1.20.58.100">
    <property type="entry name" value="Fumarate reductase/succinate dehydrogenase flavoprotein-like, C-terminal domain"/>
    <property type="match status" value="1"/>
</dbReference>
<evidence type="ECO:0000259" key="13">
    <source>
        <dbReference type="Pfam" id="PF00890"/>
    </source>
</evidence>
<comment type="subcellular location">
    <subcellularLocation>
        <location evidence="12">Cytoplasm</location>
    </subcellularLocation>
</comment>
<name>A0ABX7E4R5_9BACI</name>
<keyword evidence="8 12" id="KW-0274">FAD</keyword>
<dbReference type="GO" id="GO:0008734">
    <property type="term" value="F:L-aspartate oxidase activity"/>
    <property type="evidence" value="ECO:0007669"/>
    <property type="project" value="UniProtKB-EC"/>
</dbReference>
<organism evidence="15 16">
    <name type="scientific">Heyndrickxia vini</name>
    <dbReference type="NCBI Taxonomy" id="1476025"/>
    <lineage>
        <taxon>Bacteria</taxon>
        <taxon>Bacillati</taxon>
        <taxon>Bacillota</taxon>
        <taxon>Bacilli</taxon>
        <taxon>Bacillales</taxon>
        <taxon>Bacillaceae</taxon>
        <taxon>Heyndrickxia</taxon>
    </lineage>
</organism>
<dbReference type="Gene3D" id="3.90.700.10">
    <property type="entry name" value="Succinate dehydrogenase/fumarate reductase flavoprotein, catalytic domain"/>
    <property type="match status" value="1"/>
</dbReference>
<dbReference type="Pfam" id="PF00890">
    <property type="entry name" value="FAD_binding_2"/>
    <property type="match status" value="1"/>
</dbReference>
<comment type="similarity">
    <text evidence="3 12">Belongs to the FAD-dependent oxidoreductase 2 family. NadB subfamily.</text>
</comment>
<feature type="domain" description="Fumarate reductase/succinate dehydrogenase flavoprotein-like C-terminal" evidence="14">
    <location>
        <begin position="418"/>
        <end position="516"/>
    </location>
</feature>
<evidence type="ECO:0000256" key="2">
    <source>
        <dbReference type="ARBA" id="ARBA00004950"/>
    </source>
</evidence>
<keyword evidence="9 12" id="KW-0560">Oxidoreductase</keyword>
<evidence type="ECO:0000256" key="8">
    <source>
        <dbReference type="ARBA" id="ARBA00022827"/>
    </source>
</evidence>
<evidence type="ECO:0000256" key="6">
    <source>
        <dbReference type="ARBA" id="ARBA00022630"/>
    </source>
</evidence>
<evidence type="ECO:0000256" key="12">
    <source>
        <dbReference type="RuleBase" id="RU362049"/>
    </source>
</evidence>
<dbReference type="PANTHER" id="PTHR42716:SF2">
    <property type="entry name" value="L-ASPARTATE OXIDASE, CHLOROPLASTIC"/>
    <property type="match status" value="1"/>
</dbReference>
<dbReference type="InterPro" id="IPR037099">
    <property type="entry name" value="Fum_R/Succ_DH_flav-like_C_sf"/>
</dbReference>
<dbReference type="Proteomes" id="UP000595691">
    <property type="component" value="Chromosome"/>
</dbReference>
<keyword evidence="16" id="KW-1185">Reference proteome</keyword>
<dbReference type="PRINTS" id="PR00368">
    <property type="entry name" value="FADPNR"/>
</dbReference>
<dbReference type="InterPro" id="IPR015939">
    <property type="entry name" value="Fum_Rdtase/Succ_DH_flav-like_C"/>
</dbReference>
<keyword evidence="6 12" id="KW-0285">Flavoprotein</keyword>
<accession>A0ABX7E4R5</accession>
<dbReference type="SUPFAM" id="SSF56425">
    <property type="entry name" value="Succinate dehydrogenase/fumarate reductase flavoprotein, catalytic domain"/>
    <property type="match status" value="1"/>
</dbReference>
<dbReference type="InterPro" id="IPR036188">
    <property type="entry name" value="FAD/NAD-bd_sf"/>
</dbReference>
<evidence type="ECO:0000256" key="3">
    <source>
        <dbReference type="ARBA" id="ARBA00008562"/>
    </source>
</evidence>
<evidence type="ECO:0000259" key="14">
    <source>
        <dbReference type="Pfam" id="PF02910"/>
    </source>
</evidence>
<evidence type="ECO:0000256" key="1">
    <source>
        <dbReference type="ARBA" id="ARBA00001974"/>
    </source>
</evidence>
<dbReference type="Gene3D" id="3.50.50.60">
    <property type="entry name" value="FAD/NAD(P)-binding domain"/>
    <property type="match status" value="1"/>
</dbReference>
<comment type="function">
    <text evidence="12">Catalyzes the oxidation of L-aspartate to iminoaspartate.</text>
</comment>
<reference evidence="15 16" key="1">
    <citation type="submission" date="2020-11" db="EMBL/GenBank/DDBJ databases">
        <title>Taxonomic evaluation of the Bacillus sporothermodurans group of bacteria based on whole genome sequences.</title>
        <authorList>
            <person name="Fiedler G."/>
            <person name="Herbstmann A.-D."/>
            <person name="Doll E."/>
            <person name="Wenning M."/>
            <person name="Brinks E."/>
            <person name="Kabisch J."/>
            <person name="Breitenwieser F."/>
            <person name="Lappann M."/>
            <person name="Boehnlein C."/>
            <person name="Franz C."/>
        </authorList>
    </citation>
    <scope>NUCLEOTIDE SEQUENCE [LARGE SCALE GENOMIC DNA]</scope>
    <source>
        <strain evidence="15 16">JCM 19841</strain>
    </source>
</reference>
<dbReference type="InterPro" id="IPR003953">
    <property type="entry name" value="FAD-dep_OxRdtase_2_FAD-bd"/>
</dbReference>
<dbReference type="Pfam" id="PF02910">
    <property type="entry name" value="Succ_DH_flav_C"/>
    <property type="match status" value="1"/>
</dbReference>
<dbReference type="PANTHER" id="PTHR42716">
    <property type="entry name" value="L-ASPARTATE OXIDASE"/>
    <property type="match status" value="1"/>
</dbReference>
<comment type="cofactor">
    <cofactor evidence="1 12">
        <name>FAD</name>
        <dbReference type="ChEBI" id="CHEBI:57692"/>
    </cofactor>
</comment>
<protein>
    <recommendedName>
        <fullName evidence="5 11">L-aspartate oxidase</fullName>
        <ecNumber evidence="4 11">1.4.3.16</ecNumber>
    </recommendedName>
</protein>
<evidence type="ECO:0000256" key="11">
    <source>
        <dbReference type="NCBIfam" id="TIGR00551"/>
    </source>
</evidence>
<evidence type="ECO:0000313" key="16">
    <source>
        <dbReference type="Proteomes" id="UP000595691"/>
    </source>
</evidence>
<evidence type="ECO:0000256" key="10">
    <source>
        <dbReference type="ARBA" id="ARBA00048305"/>
    </source>
</evidence>
<comment type="pathway">
    <text evidence="2 12">Cofactor biosynthesis; NAD(+) biosynthesis; iminoaspartate from L-aspartate (oxidase route): step 1/1.</text>
</comment>
<dbReference type="SUPFAM" id="SSF51905">
    <property type="entry name" value="FAD/NAD(P)-binding domain"/>
    <property type="match status" value="1"/>
</dbReference>
<evidence type="ECO:0000256" key="7">
    <source>
        <dbReference type="ARBA" id="ARBA00022642"/>
    </source>
</evidence>
<dbReference type="SUPFAM" id="SSF46977">
    <property type="entry name" value="Succinate dehydrogenase/fumarate reductase flavoprotein C-terminal domain"/>
    <property type="match status" value="1"/>
</dbReference>
<comment type="catalytic activity">
    <reaction evidence="10">
        <text>L-aspartate + O2 = iminosuccinate + H2O2</text>
        <dbReference type="Rhea" id="RHEA:25876"/>
        <dbReference type="ChEBI" id="CHEBI:15379"/>
        <dbReference type="ChEBI" id="CHEBI:16240"/>
        <dbReference type="ChEBI" id="CHEBI:29991"/>
        <dbReference type="ChEBI" id="CHEBI:77875"/>
        <dbReference type="EC" id="1.4.3.16"/>
    </reaction>
    <physiologicalReaction direction="left-to-right" evidence="10">
        <dbReference type="Rhea" id="RHEA:25877"/>
    </physiologicalReaction>
</comment>
<dbReference type="NCBIfam" id="TIGR00551">
    <property type="entry name" value="nadB"/>
    <property type="match status" value="1"/>
</dbReference>
<evidence type="ECO:0000313" key="15">
    <source>
        <dbReference type="EMBL" id="QQZ10734.1"/>
    </source>
</evidence>
<gene>
    <name evidence="15" type="primary">nadB</name>
    <name evidence="15" type="ORF">I5776_07505</name>
</gene>
<evidence type="ECO:0000256" key="5">
    <source>
        <dbReference type="ARBA" id="ARBA00021901"/>
    </source>
</evidence>
<evidence type="ECO:0000256" key="9">
    <source>
        <dbReference type="ARBA" id="ARBA00023002"/>
    </source>
</evidence>
<dbReference type="EC" id="1.4.3.16" evidence="4 11"/>
<dbReference type="InterPro" id="IPR005288">
    <property type="entry name" value="NadB"/>
</dbReference>
<dbReference type="InterPro" id="IPR027477">
    <property type="entry name" value="Succ_DH/fumarate_Rdtase_cat_sf"/>
</dbReference>